<proteinExistence type="predicted"/>
<reference evidence="1 2" key="1">
    <citation type="journal article" date="2019" name="Int. J. Syst. Evol. Microbiol.">
        <title>The Global Catalogue of Microorganisms (GCM) 10K type strain sequencing project: providing services to taxonomists for standard genome sequencing and annotation.</title>
        <authorList>
            <consortium name="The Broad Institute Genomics Platform"/>
            <consortium name="The Broad Institute Genome Sequencing Center for Infectious Disease"/>
            <person name="Wu L."/>
            <person name="Ma J."/>
        </authorList>
    </citation>
    <scope>NUCLEOTIDE SEQUENCE [LARGE SCALE GENOMIC DNA]</scope>
    <source>
        <strain evidence="1 2">CGMCC 1.12720</strain>
    </source>
</reference>
<evidence type="ECO:0000313" key="2">
    <source>
        <dbReference type="Proteomes" id="UP000605392"/>
    </source>
</evidence>
<protein>
    <submittedName>
        <fullName evidence="1">Homoserine O-acetyltransferase</fullName>
    </submittedName>
</protein>
<accession>A0ACB5PME5</accession>
<dbReference type="Proteomes" id="UP000605392">
    <property type="component" value="Unassembled WGS sequence"/>
</dbReference>
<evidence type="ECO:0000313" key="1">
    <source>
        <dbReference type="EMBL" id="GGF53027.1"/>
    </source>
</evidence>
<keyword evidence="2" id="KW-1185">Reference proteome</keyword>
<organism evidence="1 2">
    <name type="scientific">Hymenobacter qilianensis</name>
    <dbReference type="NCBI Taxonomy" id="1385715"/>
    <lineage>
        <taxon>Bacteria</taxon>
        <taxon>Pseudomonadati</taxon>
        <taxon>Bacteroidota</taxon>
        <taxon>Cytophagia</taxon>
        <taxon>Cytophagales</taxon>
        <taxon>Hymenobacteraceae</taxon>
        <taxon>Hymenobacter</taxon>
    </lineage>
</organism>
<comment type="caution">
    <text evidence="1">The sequence shown here is derived from an EMBL/GenBank/DDBJ whole genome shotgun (WGS) entry which is preliminary data.</text>
</comment>
<dbReference type="EMBL" id="BMFN01000001">
    <property type="protein sequence ID" value="GGF53027.1"/>
    <property type="molecule type" value="Genomic_DNA"/>
</dbReference>
<gene>
    <name evidence="1" type="primary">metX</name>
    <name evidence="1" type="ORF">GCM10011375_05690</name>
</gene>
<sequence length="365" mass="39868">MTDYQMFILPAPLQLESGATLPQVQIAYQTYGTLNAARDNVVWVCHALTANADVLSWWPGLFGNNCYFDPANHFIVCANILGSCYGSSGPLTPTDSQERLYHNFPLLTVRDMVAAHEALRQHLGIGHIHTLIGGSLGGQQALEWAIQRPTVFEHLVVLATNAQHSPWGIAFNEAQRLAIFADPTYQSATPTGGQFGLKAARAIALLSYRSYEAYGNTQHEPEENKITDFRASSYQQYQGDKLVARFNAYTYVALSRAMDSHNVGRGRGGVPAALGQIRARTLVLSITSDVLFPPSEQQLLARHIPGAIYAEMDSGYGHDGFLIETAQITQFLESFYVQKLAQKCALSVSQPLGANMLASGSSART</sequence>
<name>A0ACB5PME5_9BACT</name>